<name>A0AA51RVI0_9GAMM</name>
<dbReference type="AlphaFoldDB" id="A0AA51RVI0"/>
<dbReference type="RefSeq" id="WP_309203546.1">
    <property type="nucleotide sequence ID" value="NZ_CP133548.1"/>
</dbReference>
<evidence type="ECO:0000259" key="2">
    <source>
        <dbReference type="Pfam" id="PF13511"/>
    </source>
</evidence>
<dbReference type="Pfam" id="PF13511">
    <property type="entry name" value="DUF4124"/>
    <property type="match status" value="1"/>
</dbReference>
<dbReference type="KEGG" id="plei:Q9312_05300"/>
<dbReference type="Proteomes" id="UP001239782">
    <property type="component" value="Chromosome"/>
</dbReference>
<feature type="domain" description="DUF4124" evidence="2">
    <location>
        <begin position="7"/>
        <end position="39"/>
    </location>
</feature>
<dbReference type="EMBL" id="CP133548">
    <property type="protein sequence ID" value="WMS88335.1"/>
    <property type="molecule type" value="Genomic_DNA"/>
</dbReference>
<sequence length="117" mass="13569">MSINKALLSAQESNSLYRWKDEKGVWHFSATPPNHQAVKAEARVEVPVVEFKKQKQLTKLPKVSATRGAGKLKRSRQRCSNLSKKIKKLNRDLERVLGESKTRKKLRDLRWKKLTEC</sequence>
<evidence type="ECO:0000256" key="1">
    <source>
        <dbReference type="SAM" id="Coils"/>
    </source>
</evidence>
<gene>
    <name evidence="3" type="ORF">Q9312_05300</name>
</gene>
<organism evidence="3 4">
    <name type="scientific">Pleionea litopenaei</name>
    <dbReference type="NCBI Taxonomy" id="3070815"/>
    <lineage>
        <taxon>Bacteria</taxon>
        <taxon>Pseudomonadati</taxon>
        <taxon>Pseudomonadota</taxon>
        <taxon>Gammaproteobacteria</taxon>
        <taxon>Oceanospirillales</taxon>
        <taxon>Pleioneaceae</taxon>
        <taxon>Pleionea</taxon>
    </lineage>
</organism>
<keyword evidence="1" id="KW-0175">Coiled coil</keyword>
<reference evidence="3 4" key="1">
    <citation type="submission" date="2023-08" db="EMBL/GenBank/DDBJ databases">
        <title>Pleionea litopenaei sp. nov., isolated from stomach of juvenile Litopenaeus vannamei.</title>
        <authorList>
            <person name="Rho A.M."/>
            <person name="Hwang C.Y."/>
        </authorList>
    </citation>
    <scope>NUCLEOTIDE SEQUENCE [LARGE SCALE GENOMIC DNA]</scope>
    <source>
        <strain evidence="3 4">HL-JVS1</strain>
    </source>
</reference>
<feature type="coiled-coil region" evidence="1">
    <location>
        <begin position="72"/>
        <end position="99"/>
    </location>
</feature>
<protein>
    <submittedName>
        <fullName evidence="3">DUF4124 domain-containing protein</fullName>
    </submittedName>
</protein>
<accession>A0AA51RVI0</accession>
<evidence type="ECO:0000313" key="3">
    <source>
        <dbReference type="EMBL" id="WMS88335.1"/>
    </source>
</evidence>
<evidence type="ECO:0000313" key="4">
    <source>
        <dbReference type="Proteomes" id="UP001239782"/>
    </source>
</evidence>
<proteinExistence type="predicted"/>
<keyword evidence="4" id="KW-1185">Reference proteome</keyword>
<dbReference type="InterPro" id="IPR025392">
    <property type="entry name" value="DUF4124"/>
</dbReference>